<dbReference type="Gene3D" id="2.60.120.1140">
    <property type="entry name" value="Protein of unknown function DUF192"/>
    <property type="match status" value="1"/>
</dbReference>
<dbReference type="EMBL" id="MN990732">
    <property type="protein sequence ID" value="QIM10761.1"/>
    <property type="molecule type" value="Genomic_DNA"/>
</dbReference>
<evidence type="ECO:0008006" key="3">
    <source>
        <dbReference type="Google" id="ProtNLM"/>
    </source>
</evidence>
<dbReference type="PANTHER" id="PTHR37953:SF1">
    <property type="entry name" value="UPF0127 PROTEIN MJ1496"/>
    <property type="match status" value="1"/>
</dbReference>
<evidence type="ECO:0000313" key="2">
    <source>
        <dbReference type="EMBL" id="QIM10761.1"/>
    </source>
</evidence>
<dbReference type="Pfam" id="PF02643">
    <property type="entry name" value="DUF192"/>
    <property type="match status" value="1"/>
</dbReference>
<feature type="region of interest" description="Disordered" evidence="1">
    <location>
        <begin position="149"/>
        <end position="210"/>
    </location>
</feature>
<protein>
    <recommendedName>
        <fullName evidence="3">DUF192 domain-containing protein</fullName>
    </recommendedName>
</protein>
<evidence type="ECO:0000256" key="1">
    <source>
        <dbReference type="SAM" id="MobiDB-lite"/>
    </source>
</evidence>
<dbReference type="AlphaFoldDB" id="A0A6G8F3Z8"/>
<dbReference type="PROSITE" id="PS51257">
    <property type="entry name" value="PROKAR_LIPOPROTEIN"/>
    <property type="match status" value="1"/>
</dbReference>
<dbReference type="InterPro" id="IPR038695">
    <property type="entry name" value="Saro_0823-like_sf"/>
</dbReference>
<gene>
    <name evidence="2" type="ORF">PlAlph_6530</name>
</gene>
<reference evidence="2" key="1">
    <citation type="journal article" date="2020" name="J. ISSAAS">
        <title>Lactobacilli and other gastrointestinal microbiota of Peromyscus leucopus, reservoir host for agents of Lyme disease and other zoonoses in North America.</title>
        <authorList>
            <person name="Milovic A."/>
            <person name="Bassam K."/>
            <person name="Shao H."/>
            <person name="Chatzistamou I."/>
            <person name="Tufts D.M."/>
            <person name="Diuk-Wasser M."/>
            <person name="Barbour A.G."/>
        </authorList>
    </citation>
    <scope>NUCLEOTIDE SEQUENCE</scope>
    <source>
        <strain evidence="2">LL90</strain>
    </source>
</reference>
<sequence>MSKFFKIALMIMLATACSKFDKRDDVSIVSDDTEKAAYKVELAQTDEEMRTGLMNREKLDANSGMLFNLGHLNVPTAMWMKDTKIPLDMLFIDKDGTIFWIYEKAEPESTKLIVAPFPAFAVLEINAGDVEKYGIKIGDTVKHEWFKAEPKTDEPQQTAVKENKEENAAVEEAAENTDEETDNVEENALTDEQENVSSEENQEVKNINLD</sequence>
<name>A0A6G8F3Z8_9PROT</name>
<dbReference type="PANTHER" id="PTHR37953">
    <property type="entry name" value="UPF0127 PROTEIN MJ1496"/>
    <property type="match status" value="1"/>
</dbReference>
<accession>A0A6G8F3Z8</accession>
<dbReference type="InterPro" id="IPR003795">
    <property type="entry name" value="DUF192"/>
</dbReference>
<organism evidence="2">
    <name type="scientific">uncultured Alphaproteobacteria bacterium</name>
    <dbReference type="NCBI Taxonomy" id="91750"/>
    <lineage>
        <taxon>Bacteria</taxon>
        <taxon>Pseudomonadati</taxon>
        <taxon>Pseudomonadota</taxon>
        <taxon>Alphaproteobacteria</taxon>
        <taxon>environmental samples</taxon>
    </lineage>
</organism>
<proteinExistence type="predicted"/>
<feature type="compositionally biased region" description="Acidic residues" evidence="1">
    <location>
        <begin position="168"/>
        <end position="194"/>
    </location>
</feature>